<feature type="domain" description="HTH gntR-type" evidence="4">
    <location>
        <begin position="10"/>
        <end position="78"/>
    </location>
</feature>
<dbReference type="Proteomes" id="UP000196320">
    <property type="component" value="Unassembled WGS sequence"/>
</dbReference>
<organism evidence="5 6">
    <name type="scientific">Microbacterium esteraromaticum</name>
    <dbReference type="NCBI Taxonomy" id="57043"/>
    <lineage>
        <taxon>Bacteria</taxon>
        <taxon>Bacillati</taxon>
        <taxon>Actinomycetota</taxon>
        <taxon>Actinomycetes</taxon>
        <taxon>Micrococcales</taxon>
        <taxon>Microbacteriaceae</taxon>
        <taxon>Microbacterium</taxon>
    </lineage>
</organism>
<dbReference type="SUPFAM" id="SSF46785">
    <property type="entry name" value="Winged helix' DNA-binding domain"/>
    <property type="match status" value="1"/>
</dbReference>
<dbReference type="SMART" id="SM00345">
    <property type="entry name" value="HTH_GNTR"/>
    <property type="match status" value="1"/>
</dbReference>
<evidence type="ECO:0000313" key="5">
    <source>
        <dbReference type="EMBL" id="SJN35477.1"/>
    </source>
</evidence>
<name>A0A1R4JTW4_9MICO</name>
<dbReference type="CDD" id="cd07377">
    <property type="entry name" value="WHTH_GntR"/>
    <property type="match status" value="1"/>
</dbReference>
<dbReference type="PANTHER" id="PTHR38445">
    <property type="entry name" value="HTH-TYPE TRANSCRIPTIONAL REPRESSOR YTRA"/>
    <property type="match status" value="1"/>
</dbReference>
<dbReference type="AlphaFoldDB" id="A0A1R4JTW4"/>
<accession>A0A1R4JTW4</accession>
<dbReference type="InterPro" id="IPR036390">
    <property type="entry name" value="WH_DNA-bd_sf"/>
</dbReference>
<dbReference type="EMBL" id="FUKO01000020">
    <property type="protein sequence ID" value="SJN35477.1"/>
    <property type="molecule type" value="Genomic_DNA"/>
</dbReference>
<dbReference type="GO" id="GO:0003700">
    <property type="term" value="F:DNA-binding transcription factor activity"/>
    <property type="evidence" value="ECO:0007669"/>
    <property type="project" value="InterPro"/>
</dbReference>
<keyword evidence="6" id="KW-1185">Reference proteome</keyword>
<dbReference type="PANTHER" id="PTHR38445:SF9">
    <property type="entry name" value="HTH-TYPE TRANSCRIPTIONAL REPRESSOR YTRA"/>
    <property type="match status" value="1"/>
</dbReference>
<protein>
    <submittedName>
        <fullName evidence="5">Transcriptional regulator, GntR family</fullName>
    </submittedName>
</protein>
<gene>
    <name evidence="5" type="ORF">FM104_08905</name>
</gene>
<evidence type="ECO:0000256" key="3">
    <source>
        <dbReference type="ARBA" id="ARBA00023163"/>
    </source>
</evidence>
<dbReference type="InterPro" id="IPR000524">
    <property type="entry name" value="Tscrpt_reg_HTH_GntR"/>
</dbReference>
<evidence type="ECO:0000256" key="1">
    <source>
        <dbReference type="ARBA" id="ARBA00023015"/>
    </source>
</evidence>
<dbReference type="RefSeq" id="WP_087131475.1">
    <property type="nucleotide sequence ID" value="NZ_FUKO01000020.1"/>
</dbReference>
<evidence type="ECO:0000313" key="6">
    <source>
        <dbReference type="Proteomes" id="UP000196320"/>
    </source>
</evidence>
<evidence type="ECO:0000259" key="4">
    <source>
        <dbReference type="PROSITE" id="PS50949"/>
    </source>
</evidence>
<keyword evidence="2" id="KW-0238">DNA-binding</keyword>
<keyword evidence="3" id="KW-0804">Transcription</keyword>
<dbReference type="PROSITE" id="PS50949">
    <property type="entry name" value="HTH_GNTR"/>
    <property type="match status" value="1"/>
</dbReference>
<evidence type="ECO:0000256" key="2">
    <source>
        <dbReference type="ARBA" id="ARBA00023125"/>
    </source>
</evidence>
<keyword evidence="1" id="KW-0805">Transcription regulation</keyword>
<dbReference type="Pfam" id="PF00392">
    <property type="entry name" value="GntR"/>
    <property type="match status" value="1"/>
</dbReference>
<dbReference type="OrthoDB" id="4307011at2"/>
<dbReference type="InterPro" id="IPR036388">
    <property type="entry name" value="WH-like_DNA-bd_sf"/>
</dbReference>
<reference evidence="5 6" key="1">
    <citation type="submission" date="2017-02" db="EMBL/GenBank/DDBJ databases">
        <authorList>
            <person name="Peterson S.W."/>
        </authorList>
    </citation>
    <scope>NUCLEOTIDE SEQUENCE [LARGE SCALE GENOMIC DNA]</scope>
    <source>
        <strain evidence="5 6">B Mb 05.01</strain>
    </source>
</reference>
<proteinExistence type="predicted"/>
<dbReference type="GO" id="GO:0003677">
    <property type="term" value="F:DNA binding"/>
    <property type="evidence" value="ECO:0007669"/>
    <property type="project" value="UniProtKB-KW"/>
</dbReference>
<dbReference type="Gene3D" id="1.10.10.10">
    <property type="entry name" value="Winged helix-like DNA-binding domain superfamily/Winged helix DNA-binding domain"/>
    <property type="match status" value="1"/>
</dbReference>
<sequence length="119" mass="12340">MITVDPTSAVAPFEQIRSQIADSIRSGILSDRQRLPSIRQLAADLRVAAGTVAKAYAALEDDGLIESSRAHGTRVRGGNAIPDAVRDAAQAFVGASAGLSLEEALGAVRAAWGEQLAQS</sequence>